<dbReference type="AlphaFoldDB" id="A0A0F9VMT7"/>
<keyword evidence="1" id="KW-0472">Membrane</keyword>
<keyword evidence="1" id="KW-0812">Transmembrane</keyword>
<accession>A0A0F9VMT7</accession>
<reference evidence="2" key="1">
    <citation type="journal article" date="2015" name="Nature">
        <title>Complex archaea that bridge the gap between prokaryotes and eukaryotes.</title>
        <authorList>
            <person name="Spang A."/>
            <person name="Saw J.H."/>
            <person name="Jorgensen S.L."/>
            <person name="Zaremba-Niedzwiedzka K."/>
            <person name="Martijn J."/>
            <person name="Lind A.E."/>
            <person name="van Eijk R."/>
            <person name="Schleper C."/>
            <person name="Guy L."/>
            <person name="Ettema T.J."/>
        </authorList>
    </citation>
    <scope>NUCLEOTIDE SEQUENCE</scope>
</reference>
<comment type="caution">
    <text evidence="2">The sequence shown here is derived from an EMBL/GenBank/DDBJ whole genome shotgun (WGS) entry which is preliminary data.</text>
</comment>
<proteinExistence type="predicted"/>
<name>A0A0F9VMT7_9ZZZZ</name>
<dbReference type="EMBL" id="LAZR01000483">
    <property type="protein sequence ID" value="KKN67118.1"/>
    <property type="molecule type" value="Genomic_DNA"/>
</dbReference>
<evidence type="ECO:0000313" key="2">
    <source>
        <dbReference type="EMBL" id="KKN67118.1"/>
    </source>
</evidence>
<protein>
    <submittedName>
        <fullName evidence="2">Uncharacterized protein</fullName>
    </submittedName>
</protein>
<organism evidence="2">
    <name type="scientific">marine sediment metagenome</name>
    <dbReference type="NCBI Taxonomy" id="412755"/>
    <lineage>
        <taxon>unclassified sequences</taxon>
        <taxon>metagenomes</taxon>
        <taxon>ecological metagenomes</taxon>
    </lineage>
</organism>
<feature type="transmembrane region" description="Helical" evidence="1">
    <location>
        <begin position="21"/>
        <end position="44"/>
    </location>
</feature>
<evidence type="ECO:0000256" key="1">
    <source>
        <dbReference type="SAM" id="Phobius"/>
    </source>
</evidence>
<feature type="transmembrane region" description="Helical" evidence="1">
    <location>
        <begin position="64"/>
        <end position="84"/>
    </location>
</feature>
<keyword evidence="1" id="KW-1133">Transmembrane helix</keyword>
<gene>
    <name evidence="2" type="ORF">LCGC14_0464650</name>
</gene>
<sequence>MLTQIKQAFNSGRSMGEHGQQGLTAVMVTAAIGVVLLVIVSTIYDGLNKDFLIGGAKSIADLTILVLAAVLVIGLLVGGFAFAVRR</sequence>